<feature type="domain" description="Peptidase metallopeptidase" evidence="6">
    <location>
        <begin position="26"/>
        <end position="175"/>
    </location>
</feature>
<keyword evidence="5" id="KW-0677">Repeat</keyword>
<keyword evidence="4" id="KW-0964">Secreted</keyword>
<dbReference type="GO" id="GO:0004035">
    <property type="term" value="F:alkaline phosphatase activity"/>
    <property type="evidence" value="ECO:0007669"/>
    <property type="project" value="UniProtKB-EC"/>
</dbReference>
<dbReference type="AlphaFoldDB" id="A0A6J4PY80"/>
<dbReference type="CDD" id="cd04277">
    <property type="entry name" value="ZnMc_serralysin_like"/>
    <property type="match status" value="1"/>
</dbReference>
<reference evidence="7" key="1">
    <citation type="submission" date="2020-02" db="EMBL/GenBank/DDBJ databases">
        <authorList>
            <person name="Meier V. D."/>
        </authorList>
    </citation>
    <scope>NUCLEOTIDE SEQUENCE</scope>
    <source>
        <strain evidence="7">AVDCRST_MAG15</strain>
    </source>
</reference>
<dbReference type="InterPro" id="IPR006026">
    <property type="entry name" value="Peptidase_Metallo"/>
</dbReference>
<dbReference type="GO" id="GO:0005509">
    <property type="term" value="F:calcium ion binding"/>
    <property type="evidence" value="ECO:0007669"/>
    <property type="project" value="InterPro"/>
</dbReference>
<dbReference type="Gene3D" id="2.150.10.10">
    <property type="entry name" value="Serralysin-like metalloprotease, C-terminal"/>
    <property type="match status" value="2"/>
</dbReference>
<evidence type="ECO:0000256" key="2">
    <source>
        <dbReference type="ARBA" id="ARBA00004613"/>
    </source>
</evidence>
<dbReference type="InterPro" id="IPR024079">
    <property type="entry name" value="MetalloPept_cat_dom_sf"/>
</dbReference>
<dbReference type="GO" id="GO:0006508">
    <property type="term" value="P:proteolysis"/>
    <property type="evidence" value="ECO:0007669"/>
    <property type="project" value="InterPro"/>
</dbReference>
<dbReference type="EC" id="3.1.3.1" evidence="7"/>
<dbReference type="GO" id="GO:0008237">
    <property type="term" value="F:metallopeptidase activity"/>
    <property type="evidence" value="ECO:0007669"/>
    <property type="project" value="InterPro"/>
</dbReference>
<evidence type="ECO:0000313" key="7">
    <source>
        <dbReference type="EMBL" id="CAA9422709.1"/>
    </source>
</evidence>
<comment type="similarity">
    <text evidence="3">Belongs to the peptidase M10B family.</text>
</comment>
<sequence>MAPQPASTQILATYLATGYWRATGSPAISWDLSGSNVVTVNLSGLTAAGQALARHALDAWEAVANIRFSEVTVPARITFDDSSTGAITNVRMTSAGDLRSAHVNIGTDWLSRHGTHLGSYSFQTYIHEIGHALGLGHPGTYGGGAAYGDATFTIDSWQQTVMSYLDQNENPVVAADKAYLLTPMMADILAIQMLYGRPGTTASARDTSYGLGGNSGTYLDVAMRGGGNGLAGRAVTIFDQGGRDTINFADDTRAQVMNLSAGTFSTVYGTAGNLGIAIGTTIENFVAGSGSDRVIGNAAANRLDLRGGNDSANGMAGNDVLLGGDGADQLLGHLGNDLLRGDGGADRLIGGAGDDVLQGGSGADRLAGDIGNDRLAGGTGIDVFIFSGGNDVVLDFENGVDTIVIDDALWGATPRTPDQLVKLGRVVDGDLLFSFAGGHSLRIENVTDARMLLDDLLIV</sequence>
<dbReference type="InterPro" id="IPR050557">
    <property type="entry name" value="RTX_toxin/Mannuronan_C5-epim"/>
</dbReference>
<dbReference type="InterPro" id="IPR034033">
    <property type="entry name" value="Serralysin-like"/>
</dbReference>
<dbReference type="InterPro" id="IPR013858">
    <property type="entry name" value="Peptidase_M10B_C"/>
</dbReference>
<evidence type="ECO:0000256" key="1">
    <source>
        <dbReference type="ARBA" id="ARBA00001913"/>
    </source>
</evidence>
<evidence type="ECO:0000256" key="4">
    <source>
        <dbReference type="ARBA" id="ARBA00022525"/>
    </source>
</evidence>
<dbReference type="InterPro" id="IPR011049">
    <property type="entry name" value="Serralysin-like_metalloprot_C"/>
</dbReference>
<proteinExistence type="inferred from homology"/>
<dbReference type="Pfam" id="PF08548">
    <property type="entry name" value="Peptidase_M10_C"/>
    <property type="match status" value="1"/>
</dbReference>
<protein>
    <submittedName>
        <fullName evidence="7">Alkaline phosphatase</fullName>
        <ecNumber evidence="7">3.1.3.1</ecNumber>
    </submittedName>
</protein>
<dbReference type="PANTHER" id="PTHR38340">
    <property type="entry name" value="S-LAYER PROTEIN"/>
    <property type="match status" value="1"/>
</dbReference>
<keyword evidence="7" id="KW-0378">Hydrolase</keyword>
<dbReference type="SMART" id="SM00235">
    <property type="entry name" value="ZnMc"/>
    <property type="match status" value="1"/>
</dbReference>
<dbReference type="EMBL" id="CADCUU010000341">
    <property type="protein sequence ID" value="CAA9422709.1"/>
    <property type="molecule type" value="Genomic_DNA"/>
</dbReference>
<name>A0A6J4PY80_9RHOB</name>
<dbReference type="InterPro" id="IPR001343">
    <property type="entry name" value="Hemolysn_Ca-bd"/>
</dbReference>
<dbReference type="GO" id="GO:0005615">
    <property type="term" value="C:extracellular space"/>
    <property type="evidence" value="ECO:0007669"/>
    <property type="project" value="InterPro"/>
</dbReference>
<dbReference type="PROSITE" id="PS00330">
    <property type="entry name" value="HEMOLYSIN_CALCIUM"/>
    <property type="match status" value="2"/>
</dbReference>
<dbReference type="SUPFAM" id="SSF55486">
    <property type="entry name" value="Metalloproteases ('zincins'), catalytic domain"/>
    <property type="match status" value="1"/>
</dbReference>
<comment type="subcellular location">
    <subcellularLocation>
        <location evidence="2">Secreted</location>
    </subcellularLocation>
</comment>
<evidence type="ECO:0000256" key="5">
    <source>
        <dbReference type="ARBA" id="ARBA00022737"/>
    </source>
</evidence>
<evidence type="ECO:0000256" key="3">
    <source>
        <dbReference type="ARBA" id="ARBA00009490"/>
    </source>
</evidence>
<organism evidence="7">
    <name type="scientific">uncultured Rubellimicrobium sp</name>
    <dbReference type="NCBI Taxonomy" id="543078"/>
    <lineage>
        <taxon>Bacteria</taxon>
        <taxon>Pseudomonadati</taxon>
        <taxon>Pseudomonadota</taxon>
        <taxon>Alphaproteobacteria</taxon>
        <taxon>Rhodobacterales</taxon>
        <taxon>Roseobacteraceae</taxon>
        <taxon>Rubellimicrobium</taxon>
        <taxon>environmental samples</taxon>
    </lineage>
</organism>
<gene>
    <name evidence="7" type="ORF">AVDCRST_MAG15-2341</name>
</gene>
<accession>A0A6J4PY80</accession>
<evidence type="ECO:0000259" key="6">
    <source>
        <dbReference type="SMART" id="SM00235"/>
    </source>
</evidence>
<dbReference type="GO" id="GO:0008270">
    <property type="term" value="F:zinc ion binding"/>
    <property type="evidence" value="ECO:0007669"/>
    <property type="project" value="InterPro"/>
</dbReference>
<dbReference type="Gene3D" id="3.40.390.10">
    <property type="entry name" value="Collagenase (Catalytic Domain)"/>
    <property type="match status" value="1"/>
</dbReference>
<comment type="cofactor">
    <cofactor evidence="1">
        <name>Ca(2+)</name>
        <dbReference type="ChEBI" id="CHEBI:29108"/>
    </cofactor>
</comment>
<dbReference type="SUPFAM" id="SSF51120">
    <property type="entry name" value="beta-Roll"/>
    <property type="match status" value="2"/>
</dbReference>
<dbReference type="PRINTS" id="PR00313">
    <property type="entry name" value="CABNDNGRPT"/>
</dbReference>
<dbReference type="InterPro" id="IPR018511">
    <property type="entry name" value="Hemolysin-typ_Ca-bd_CS"/>
</dbReference>
<dbReference type="Pfam" id="PF00353">
    <property type="entry name" value="HemolysinCabind"/>
    <property type="match status" value="2"/>
</dbReference>
<dbReference type="PANTHER" id="PTHR38340:SF1">
    <property type="entry name" value="S-LAYER PROTEIN"/>
    <property type="match status" value="1"/>
</dbReference>